<dbReference type="Proteomes" id="UP000295724">
    <property type="component" value="Unassembled WGS sequence"/>
</dbReference>
<dbReference type="SUPFAM" id="SSF69318">
    <property type="entry name" value="Integrin alpha N-terminal domain"/>
    <property type="match status" value="1"/>
</dbReference>
<dbReference type="InterPro" id="IPR013517">
    <property type="entry name" value="FG-GAP"/>
</dbReference>
<dbReference type="PANTHER" id="PTHR36220">
    <property type="entry name" value="UNNAMED PRODUCT"/>
    <property type="match status" value="1"/>
</dbReference>
<keyword evidence="4" id="KW-0472">Membrane</keyword>
<gene>
    <name evidence="5" type="ORF">C8D91_1611</name>
</gene>
<dbReference type="InterPro" id="IPR013519">
    <property type="entry name" value="Int_alpha_beta-p"/>
</dbReference>
<dbReference type="OrthoDB" id="6109816at2"/>
<dbReference type="Gene3D" id="2.130.10.130">
    <property type="entry name" value="Integrin alpha, N-terminal"/>
    <property type="match status" value="2"/>
</dbReference>
<keyword evidence="2" id="KW-0677">Repeat</keyword>
<dbReference type="InterPro" id="IPR028994">
    <property type="entry name" value="Integrin_alpha_N"/>
</dbReference>
<evidence type="ECO:0000256" key="1">
    <source>
        <dbReference type="ARBA" id="ARBA00022729"/>
    </source>
</evidence>
<dbReference type="SMART" id="SM00191">
    <property type="entry name" value="Int_alpha"/>
    <property type="match status" value="5"/>
</dbReference>
<organism evidence="5 6">
    <name type="scientific">Marinicella litoralis</name>
    <dbReference type="NCBI Taxonomy" id="644220"/>
    <lineage>
        <taxon>Bacteria</taxon>
        <taxon>Pseudomonadati</taxon>
        <taxon>Pseudomonadota</taxon>
        <taxon>Gammaproteobacteria</taxon>
        <taxon>Lysobacterales</taxon>
        <taxon>Marinicellaceae</taxon>
        <taxon>Marinicella</taxon>
    </lineage>
</organism>
<dbReference type="Pfam" id="PF14312">
    <property type="entry name" value="FG-GAP_2"/>
    <property type="match status" value="4"/>
</dbReference>
<evidence type="ECO:0000313" key="5">
    <source>
        <dbReference type="EMBL" id="TDR20636.1"/>
    </source>
</evidence>
<keyword evidence="1" id="KW-0732">Signal</keyword>
<name>A0A4R6XM29_9GAMM</name>
<reference evidence="5 6" key="1">
    <citation type="submission" date="2019-03" db="EMBL/GenBank/DDBJ databases">
        <title>Genomic Encyclopedia of Type Strains, Phase IV (KMG-IV): sequencing the most valuable type-strain genomes for metagenomic binning, comparative biology and taxonomic classification.</title>
        <authorList>
            <person name="Goeker M."/>
        </authorList>
    </citation>
    <scope>NUCLEOTIDE SEQUENCE [LARGE SCALE GENOMIC DNA]</scope>
    <source>
        <strain evidence="5 6">DSM 25488</strain>
    </source>
</reference>
<evidence type="ECO:0000256" key="3">
    <source>
        <dbReference type="ARBA" id="ARBA00023180"/>
    </source>
</evidence>
<sequence length="492" mass="52751">MPNTEMNTANQLSQYHDHLFHQSRLLLTSPIALSIKNSAKFLIKCTGIQLLSIFLMLLLTLFFQINAHAQPGPEQRIEASDGHIRDRFGHAIDIEGDFAVIGAPGFDVPHDPAPGTHLRAGAAYVFRYVGGQWIEFQKLTAQTPSQDDFFGMDVAIKRNFIVIGAPGDDEATGGATWTDSGAAYIFEWNGTDWQQIEKLLPDDSATSAAIQMGTSVDIDISIPDVGNLPEQTIVVVGAPLFGGSHGVIFLYRQANDLLWERLGDLQDDDTATDERGHLGTSIALFGDLLLGGAPNHQFGQGAAYPFNRDQIISSWVQSTPIEPASLLSSDQFGISSAVGRIGDEYIAGVGASGVSANHIGRVFIYDLMGEHEFTELGTQKYGHSVAIHQNHLAIGAFGDDSTATNAGAVFLKIRDGSGVWQDNGMMTATDADVDKQFGLSVALDDGVLAIGAPSFNTIPRSGAAYFYTSLIFSNGFDANSNTTADSTIPCCD</sequence>
<evidence type="ECO:0000256" key="4">
    <source>
        <dbReference type="SAM" id="Phobius"/>
    </source>
</evidence>
<comment type="caution">
    <text evidence="5">The sequence shown here is derived from an EMBL/GenBank/DDBJ whole genome shotgun (WGS) entry which is preliminary data.</text>
</comment>
<keyword evidence="4" id="KW-0812">Transmembrane</keyword>
<evidence type="ECO:0000256" key="2">
    <source>
        <dbReference type="ARBA" id="ARBA00022737"/>
    </source>
</evidence>
<feature type="transmembrane region" description="Helical" evidence="4">
    <location>
        <begin position="41"/>
        <end position="63"/>
    </location>
</feature>
<proteinExistence type="predicted"/>
<dbReference type="AlphaFoldDB" id="A0A4R6XM29"/>
<protein>
    <submittedName>
        <fullName evidence="5">FG-GAP repeat protein</fullName>
    </submittedName>
</protein>
<accession>A0A4R6XM29</accession>
<keyword evidence="6" id="KW-1185">Reference proteome</keyword>
<keyword evidence="3" id="KW-0325">Glycoprotein</keyword>
<evidence type="ECO:0000313" key="6">
    <source>
        <dbReference type="Proteomes" id="UP000295724"/>
    </source>
</evidence>
<keyword evidence="4" id="KW-1133">Transmembrane helix</keyword>
<dbReference type="EMBL" id="SNZB01000003">
    <property type="protein sequence ID" value="TDR20636.1"/>
    <property type="molecule type" value="Genomic_DNA"/>
</dbReference>
<dbReference type="PANTHER" id="PTHR36220:SF1">
    <property type="entry name" value="GAMMA TUBULIN COMPLEX COMPONENT C-TERMINAL DOMAIN-CONTAINING PROTEIN"/>
    <property type="match status" value="1"/>
</dbReference>